<organism evidence="1 2">
    <name type="scientific">Streptomyces aquilus</name>
    <dbReference type="NCBI Taxonomy" id="2548456"/>
    <lineage>
        <taxon>Bacteria</taxon>
        <taxon>Bacillati</taxon>
        <taxon>Actinomycetota</taxon>
        <taxon>Actinomycetes</taxon>
        <taxon>Kitasatosporales</taxon>
        <taxon>Streptomycetaceae</taxon>
        <taxon>Streptomyces</taxon>
    </lineage>
</organism>
<dbReference type="RefSeq" id="WP_126274534.1">
    <property type="nucleotide sequence ID" value="NZ_CP034463.1"/>
</dbReference>
<dbReference type="EMBL" id="CP034463">
    <property type="protein sequence ID" value="AZP20617.1"/>
    <property type="molecule type" value="Genomic_DNA"/>
</dbReference>
<proteinExistence type="predicted"/>
<evidence type="ECO:0000313" key="1">
    <source>
        <dbReference type="EMBL" id="AZP20617.1"/>
    </source>
</evidence>
<gene>
    <name evidence="1" type="ORF">EJC51_33840</name>
</gene>
<name>A0A3S9I8C3_9ACTN</name>
<accession>A0A3S9I8C3</accession>
<dbReference type="Proteomes" id="UP000280197">
    <property type="component" value="Chromosome"/>
</dbReference>
<sequence length="165" mass="17112">MNVLNCVACGARLTEPLRPLPEVPACPEYDGSRGADGVRRAPATMPRGTYAVDPEACGAPYVPHPDPEWADAAHPGNAWMGDPDGPGFLVSAGPRGTLVVHPEDTRGYLAQNPASQEIGCCGPPGREGPNEVCGGCGAVVATLFADCTSPYETRFLPDAVRVTAV</sequence>
<reference evidence="1 2" key="1">
    <citation type="submission" date="2018-12" db="EMBL/GenBank/DDBJ databases">
        <authorList>
            <person name="Li K."/>
        </authorList>
    </citation>
    <scope>NUCLEOTIDE SEQUENCE [LARGE SCALE GENOMIC DNA]</scope>
    <source>
        <strain evidence="2">CR22</strain>
    </source>
</reference>
<keyword evidence="2" id="KW-1185">Reference proteome</keyword>
<protein>
    <submittedName>
        <fullName evidence="1">Uncharacterized protein</fullName>
    </submittedName>
</protein>
<dbReference type="AlphaFoldDB" id="A0A3S9I8C3"/>
<dbReference type="KEGG" id="saqu:EJC51_33840"/>
<evidence type="ECO:0000313" key="2">
    <source>
        <dbReference type="Proteomes" id="UP000280197"/>
    </source>
</evidence>